<dbReference type="Pfam" id="PF00563">
    <property type="entry name" value="EAL"/>
    <property type="match status" value="1"/>
</dbReference>
<reference evidence="3" key="1">
    <citation type="submission" date="2016-10" db="EMBL/GenBank/DDBJ databases">
        <title>Sequence of Gallionella enrichment culture.</title>
        <authorList>
            <person name="Poehlein A."/>
            <person name="Muehling M."/>
            <person name="Daniel R."/>
        </authorList>
    </citation>
    <scope>NUCLEOTIDE SEQUENCE</scope>
</reference>
<dbReference type="PROSITE" id="PS50883">
    <property type="entry name" value="EAL"/>
    <property type="match status" value="1"/>
</dbReference>
<dbReference type="Gene3D" id="3.30.70.270">
    <property type="match status" value="1"/>
</dbReference>
<gene>
    <name evidence="3" type="primary">gmr_121</name>
    <name evidence="3" type="ORF">GALL_221560</name>
</gene>
<organism evidence="3">
    <name type="scientific">mine drainage metagenome</name>
    <dbReference type="NCBI Taxonomy" id="410659"/>
    <lineage>
        <taxon>unclassified sequences</taxon>
        <taxon>metagenomes</taxon>
        <taxon>ecological metagenomes</taxon>
    </lineage>
</organism>
<dbReference type="NCBIfam" id="TIGR00254">
    <property type="entry name" value="GGDEF"/>
    <property type="match status" value="1"/>
</dbReference>
<dbReference type="PANTHER" id="PTHR44757">
    <property type="entry name" value="DIGUANYLATE CYCLASE DGCP"/>
    <property type="match status" value="1"/>
</dbReference>
<dbReference type="CDD" id="cd01948">
    <property type="entry name" value="EAL"/>
    <property type="match status" value="1"/>
</dbReference>
<name>A0A1J5RI97_9ZZZZ</name>
<dbReference type="Pfam" id="PF00990">
    <property type="entry name" value="GGDEF"/>
    <property type="match status" value="1"/>
</dbReference>
<dbReference type="SMART" id="SM00267">
    <property type="entry name" value="GGDEF"/>
    <property type="match status" value="1"/>
</dbReference>
<proteinExistence type="predicted"/>
<evidence type="ECO:0000259" key="1">
    <source>
        <dbReference type="PROSITE" id="PS50883"/>
    </source>
</evidence>
<dbReference type="EMBL" id="MLJW01000159">
    <property type="protein sequence ID" value="OIQ95814.1"/>
    <property type="molecule type" value="Genomic_DNA"/>
</dbReference>
<protein>
    <submittedName>
        <fullName evidence="3">Cyclic di-GMP phosphodiesterase Gmr</fullName>
        <ecNumber evidence="3">3.1.4.52</ecNumber>
    </submittedName>
</protein>
<dbReference type="GO" id="GO:0071111">
    <property type="term" value="F:cyclic-guanylate-specific phosphodiesterase activity"/>
    <property type="evidence" value="ECO:0007669"/>
    <property type="project" value="UniProtKB-EC"/>
</dbReference>
<dbReference type="CDD" id="cd01949">
    <property type="entry name" value="GGDEF"/>
    <property type="match status" value="1"/>
</dbReference>
<dbReference type="Gene3D" id="3.20.20.450">
    <property type="entry name" value="EAL domain"/>
    <property type="match status" value="1"/>
</dbReference>
<evidence type="ECO:0000259" key="2">
    <source>
        <dbReference type="PROSITE" id="PS50887"/>
    </source>
</evidence>
<accession>A0A1J5RI97</accession>
<dbReference type="SUPFAM" id="SSF55073">
    <property type="entry name" value="Nucleotide cyclase"/>
    <property type="match status" value="1"/>
</dbReference>
<keyword evidence="3" id="KW-0378">Hydrolase</keyword>
<feature type="domain" description="EAL" evidence="1">
    <location>
        <begin position="180"/>
        <end position="431"/>
    </location>
</feature>
<dbReference type="InterPro" id="IPR001633">
    <property type="entry name" value="EAL_dom"/>
</dbReference>
<evidence type="ECO:0000313" key="3">
    <source>
        <dbReference type="EMBL" id="OIQ95814.1"/>
    </source>
</evidence>
<dbReference type="AlphaFoldDB" id="A0A1J5RI97"/>
<dbReference type="InterPro" id="IPR043128">
    <property type="entry name" value="Rev_trsase/Diguanyl_cyclase"/>
</dbReference>
<dbReference type="InterPro" id="IPR052155">
    <property type="entry name" value="Biofilm_reg_signaling"/>
</dbReference>
<dbReference type="SUPFAM" id="SSF141868">
    <property type="entry name" value="EAL domain-like"/>
    <property type="match status" value="1"/>
</dbReference>
<comment type="caution">
    <text evidence="3">The sequence shown here is derived from an EMBL/GenBank/DDBJ whole genome shotgun (WGS) entry which is preliminary data.</text>
</comment>
<sequence length="434" mass="47059">MQEQGVDPSTGFLDRSSCLELVPQLAFQAASQGRPLASLWIDLDRFKLVNESFGHLGGDTVIVQIARRLRERSAGRAELCRMGGDEFVCLAPDCDLGQAKQLASDLLQAIEDPLHFGELFLHPSASIGIALFEVGEDPFAFLERADRAMSTAKHEGGARIVTSGSELIPGRLGILLAREELMIESKLHHALESGGLTLHYQPIVGFDGRVEAVEALMRCTADGESIPPGKFIPVAEKTGLVIRLGEWSLMQGALFASQLANSGRHTKVAINVSRAQLVSQKFSQALHAALLCANVSPELIELELTESLFMDISETVQANLLAARTAGVSLAIDDFGTGYSCLANLKDIPATKLKLDRAFVVVLPEDRRAFAVVKAMTQLGRELGMTVVAEGVEEAEQLETLREAGVDAIQGYVHARPMPEEALLRWLQQRRATS</sequence>
<dbReference type="InterPro" id="IPR000160">
    <property type="entry name" value="GGDEF_dom"/>
</dbReference>
<dbReference type="PANTHER" id="PTHR44757:SF2">
    <property type="entry name" value="BIOFILM ARCHITECTURE MAINTENANCE PROTEIN MBAA"/>
    <property type="match status" value="1"/>
</dbReference>
<dbReference type="PROSITE" id="PS50887">
    <property type="entry name" value="GGDEF"/>
    <property type="match status" value="1"/>
</dbReference>
<dbReference type="InterPro" id="IPR035919">
    <property type="entry name" value="EAL_sf"/>
</dbReference>
<feature type="domain" description="GGDEF" evidence="2">
    <location>
        <begin position="34"/>
        <end position="165"/>
    </location>
</feature>
<dbReference type="SMART" id="SM00052">
    <property type="entry name" value="EAL"/>
    <property type="match status" value="1"/>
</dbReference>
<dbReference type="EC" id="3.1.4.52" evidence="3"/>
<dbReference type="InterPro" id="IPR029787">
    <property type="entry name" value="Nucleotide_cyclase"/>
</dbReference>